<evidence type="ECO:0000256" key="1">
    <source>
        <dbReference type="ARBA" id="ARBA00004533"/>
    </source>
</evidence>
<sequence>MSTLKRKLRRGLKQTGDAVAGALAVGFLRALRGVNPDRMADIGGAVMRTIGPLFRENKIARDQLTAAFPEKTPAEIEKILAGTWDNIGHMGAEFAHLDRLWDFDADNPKKDGRIQLNDADIERFRTLLNDGKPALIFAAHLANWELPAICAATYKLDSAVLYRRPNIKRLNDWITETRSATMGELISTGLDAPMKISQALERGAHVGMLVDQYYVRGVEVTFFGRKTRANPLIARLAQHFDCPIHGTRIIRLPGNRFRAELTDEIQPVRDADGKVDIAGTMQQIITVIEGWVREYPEQWLWQHRRWRPEDDAPTS</sequence>
<evidence type="ECO:0000313" key="7">
    <source>
        <dbReference type="EMBL" id="AXK79345.1"/>
    </source>
</evidence>
<organism evidence="7 8">
    <name type="scientific">Pseudolabrys taiwanensis</name>
    <dbReference type="NCBI Taxonomy" id="331696"/>
    <lineage>
        <taxon>Bacteria</taxon>
        <taxon>Pseudomonadati</taxon>
        <taxon>Pseudomonadota</taxon>
        <taxon>Alphaproteobacteria</taxon>
        <taxon>Hyphomicrobiales</taxon>
        <taxon>Xanthobacteraceae</taxon>
        <taxon>Pseudolabrys</taxon>
    </lineage>
</organism>
<dbReference type="CDD" id="cd07984">
    <property type="entry name" value="LPLAT_LABLAT-like"/>
    <property type="match status" value="1"/>
</dbReference>
<evidence type="ECO:0000256" key="5">
    <source>
        <dbReference type="ARBA" id="ARBA00023136"/>
    </source>
</evidence>
<evidence type="ECO:0000256" key="6">
    <source>
        <dbReference type="ARBA" id="ARBA00023315"/>
    </source>
</evidence>
<keyword evidence="6 7" id="KW-0012">Acyltransferase</keyword>
<name>A0A345ZQZ8_9HYPH</name>
<evidence type="ECO:0000313" key="8">
    <source>
        <dbReference type="Proteomes" id="UP000254889"/>
    </source>
</evidence>
<accession>A0A345ZQZ8</accession>
<dbReference type="Pfam" id="PF03279">
    <property type="entry name" value="Lip_A_acyltrans"/>
    <property type="match status" value="1"/>
</dbReference>
<evidence type="ECO:0000256" key="2">
    <source>
        <dbReference type="ARBA" id="ARBA00022475"/>
    </source>
</evidence>
<dbReference type="PANTHER" id="PTHR30606">
    <property type="entry name" value="LIPID A BIOSYNTHESIS LAUROYL ACYLTRANSFERASE"/>
    <property type="match status" value="1"/>
</dbReference>
<dbReference type="Proteomes" id="UP000254889">
    <property type="component" value="Chromosome"/>
</dbReference>
<dbReference type="GO" id="GO:0009247">
    <property type="term" value="P:glycolipid biosynthetic process"/>
    <property type="evidence" value="ECO:0007669"/>
    <property type="project" value="UniProtKB-ARBA"/>
</dbReference>
<dbReference type="AlphaFoldDB" id="A0A345ZQZ8"/>
<comment type="subcellular location">
    <subcellularLocation>
        <location evidence="1">Cell inner membrane</location>
    </subcellularLocation>
</comment>
<keyword evidence="5" id="KW-0472">Membrane</keyword>
<dbReference type="PANTHER" id="PTHR30606:SF9">
    <property type="entry name" value="LIPID A BIOSYNTHESIS LAUROYLTRANSFERASE"/>
    <property type="match status" value="1"/>
</dbReference>
<dbReference type="RefSeq" id="WP_115687941.1">
    <property type="nucleotide sequence ID" value="NZ_CP031417.1"/>
</dbReference>
<evidence type="ECO:0000256" key="3">
    <source>
        <dbReference type="ARBA" id="ARBA00022519"/>
    </source>
</evidence>
<protein>
    <submittedName>
        <fullName evidence="7">Lipid A biosynthesis lauroyl acyltransferase</fullName>
    </submittedName>
</protein>
<dbReference type="EMBL" id="CP031417">
    <property type="protein sequence ID" value="AXK79345.1"/>
    <property type="molecule type" value="Genomic_DNA"/>
</dbReference>
<dbReference type="GO" id="GO:0005886">
    <property type="term" value="C:plasma membrane"/>
    <property type="evidence" value="ECO:0007669"/>
    <property type="project" value="UniProtKB-SubCell"/>
</dbReference>
<evidence type="ECO:0000256" key="4">
    <source>
        <dbReference type="ARBA" id="ARBA00022679"/>
    </source>
</evidence>
<keyword evidence="3" id="KW-0997">Cell inner membrane</keyword>
<dbReference type="InterPro" id="IPR004960">
    <property type="entry name" value="LipA_acyltrans"/>
</dbReference>
<gene>
    <name evidence="7" type="ORF">DW352_01735</name>
</gene>
<reference evidence="7 8" key="1">
    <citation type="submission" date="2018-07" db="EMBL/GenBank/DDBJ databases">
        <authorList>
            <person name="Quirk P.G."/>
            <person name="Krulwich T.A."/>
        </authorList>
    </citation>
    <scope>NUCLEOTIDE SEQUENCE [LARGE SCALE GENOMIC DNA]</scope>
    <source>
        <strain evidence="7 8">CC-BB4</strain>
    </source>
</reference>
<proteinExistence type="predicted"/>
<dbReference type="GO" id="GO:0016746">
    <property type="term" value="F:acyltransferase activity"/>
    <property type="evidence" value="ECO:0007669"/>
    <property type="project" value="UniProtKB-KW"/>
</dbReference>
<dbReference type="OrthoDB" id="9801955at2"/>
<keyword evidence="8" id="KW-1185">Reference proteome</keyword>
<keyword evidence="2" id="KW-1003">Cell membrane</keyword>
<dbReference type="NCBIfam" id="NF005120">
    <property type="entry name" value="PRK06553.1"/>
    <property type="match status" value="1"/>
</dbReference>
<dbReference type="KEGG" id="ptaw:DW352_01735"/>
<keyword evidence="4 7" id="KW-0808">Transferase</keyword>